<dbReference type="AlphaFoldDB" id="T0T6L0"/>
<organism evidence="2 3">
    <name type="scientific">Schizosaccharomyces japonicus (strain yFS275 / FY16936)</name>
    <name type="common">Fission yeast</name>
    <dbReference type="NCBI Taxonomy" id="402676"/>
    <lineage>
        <taxon>Eukaryota</taxon>
        <taxon>Fungi</taxon>
        <taxon>Dikarya</taxon>
        <taxon>Ascomycota</taxon>
        <taxon>Taphrinomycotina</taxon>
        <taxon>Schizosaccharomycetes</taxon>
        <taxon>Schizosaccharomycetales</taxon>
        <taxon>Schizosaccharomycetaceae</taxon>
        <taxon>Schizosaccharomyces</taxon>
    </lineage>
</organism>
<feature type="compositionally biased region" description="Basic and acidic residues" evidence="1">
    <location>
        <begin position="96"/>
        <end position="107"/>
    </location>
</feature>
<keyword evidence="3" id="KW-1185">Reference proteome</keyword>
<evidence type="ECO:0000313" key="3">
    <source>
        <dbReference type="Proteomes" id="UP000001744"/>
    </source>
</evidence>
<evidence type="ECO:0000256" key="1">
    <source>
        <dbReference type="SAM" id="MobiDB-lite"/>
    </source>
</evidence>
<dbReference type="VEuPathDB" id="FungiDB:SJAG_06587"/>
<evidence type="ECO:0000313" key="2">
    <source>
        <dbReference type="EMBL" id="EQC53064.1"/>
    </source>
</evidence>
<accession>T0T6L0</accession>
<dbReference type="GeneID" id="22831146"/>
<dbReference type="EMBL" id="KE651166">
    <property type="protein sequence ID" value="EQC53064.1"/>
    <property type="molecule type" value="Genomic_DNA"/>
</dbReference>
<dbReference type="Proteomes" id="UP000001744">
    <property type="component" value="Unassembled WGS sequence"/>
</dbReference>
<feature type="region of interest" description="Disordered" evidence="1">
    <location>
        <begin position="1"/>
        <end position="42"/>
    </location>
</feature>
<proteinExistence type="predicted"/>
<protein>
    <submittedName>
        <fullName evidence="2">Uncharacterized protein</fullName>
    </submittedName>
</protein>
<reference evidence="2 3" key="1">
    <citation type="journal article" date="2011" name="Science">
        <title>Comparative functional genomics of the fission yeasts.</title>
        <authorList>
            <person name="Rhind N."/>
            <person name="Chen Z."/>
            <person name="Yassour M."/>
            <person name="Thompson D.A."/>
            <person name="Haas B.J."/>
            <person name="Habib N."/>
            <person name="Wapinski I."/>
            <person name="Roy S."/>
            <person name="Lin M.F."/>
            <person name="Heiman D.I."/>
            <person name="Young S.K."/>
            <person name="Furuya K."/>
            <person name="Guo Y."/>
            <person name="Pidoux A."/>
            <person name="Chen H.M."/>
            <person name="Robbertse B."/>
            <person name="Goldberg J.M."/>
            <person name="Aoki K."/>
            <person name="Bayne E.H."/>
            <person name="Berlin A.M."/>
            <person name="Desjardins C.A."/>
            <person name="Dobbs E."/>
            <person name="Dukaj L."/>
            <person name="Fan L."/>
            <person name="FitzGerald M.G."/>
            <person name="French C."/>
            <person name="Gujja S."/>
            <person name="Hansen K."/>
            <person name="Keifenheim D."/>
            <person name="Levin J.Z."/>
            <person name="Mosher R.A."/>
            <person name="Mueller C.A."/>
            <person name="Pfiffner J."/>
            <person name="Priest M."/>
            <person name="Russ C."/>
            <person name="Smialowska A."/>
            <person name="Swoboda P."/>
            <person name="Sykes S.M."/>
            <person name="Vaughn M."/>
            <person name="Vengrova S."/>
            <person name="Yoder R."/>
            <person name="Zeng Q."/>
            <person name="Allshire R."/>
            <person name="Baulcombe D."/>
            <person name="Birren B.W."/>
            <person name="Brown W."/>
            <person name="Ekwall K."/>
            <person name="Kellis M."/>
            <person name="Leatherwood J."/>
            <person name="Levin H."/>
            <person name="Margalit H."/>
            <person name="Martienssen R."/>
            <person name="Nieduszynski C.A."/>
            <person name="Spatafora J.W."/>
            <person name="Friedman N."/>
            <person name="Dalgaard J.Z."/>
            <person name="Baumann P."/>
            <person name="Niki H."/>
            <person name="Regev A."/>
            <person name="Nusbaum C."/>
        </authorList>
    </citation>
    <scope>NUCLEOTIDE SEQUENCE [LARGE SCALE GENOMIC DNA]</scope>
    <source>
        <strain evidence="3">yFS275 / FY16936</strain>
    </source>
</reference>
<sequence>MTEGVKTELNGIANETHARNSTKTSLPAKPLHSTHPTSSEVYQPDLCVVLQTTLQNAPPPVILITSSEAARPRQSMRRGILHVRIHQLPYTTGPSRGRETRGVRDHR</sequence>
<dbReference type="JaponicusDB" id="SJAG_06587"/>
<name>T0T6L0_SCHJY</name>
<feature type="region of interest" description="Disordered" evidence="1">
    <location>
        <begin position="88"/>
        <end position="107"/>
    </location>
</feature>
<gene>
    <name evidence="2" type="ORF">SJAG_06587</name>
</gene>
<dbReference type="RefSeq" id="XP_011048991.1">
    <property type="nucleotide sequence ID" value="XM_011050689.1"/>
</dbReference>
<dbReference type="HOGENOM" id="CLU_2211474_0_0_1"/>